<dbReference type="InterPro" id="IPR028994">
    <property type="entry name" value="Integrin_alpha_N"/>
</dbReference>
<evidence type="ECO:0000313" key="2">
    <source>
        <dbReference type="EMBL" id="SDG21986.1"/>
    </source>
</evidence>
<gene>
    <name evidence="2" type="ORF">SAMN04488117_11430</name>
</gene>
<feature type="domain" description="Aldos-2-ulose dehydratase beta-propeller" evidence="1">
    <location>
        <begin position="2"/>
        <end position="66"/>
    </location>
</feature>
<organism evidence="2 3">
    <name type="scientific">Celeribacter baekdonensis</name>
    <dbReference type="NCBI Taxonomy" id="875171"/>
    <lineage>
        <taxon>Bacteria</taxon>
        <taxon>Pseudomonadati</taxon>
        <taxon>Pseudomonadota</taxon>
        <taxon>Alphaproteobacteria</taxon>
        <taxon>Rhodobacterales</taxon>
        <taxon>Roseobacteraceae</taxon>
        <taxon>Celeribacter</taxon>
    </lineage>
</organism>
<dbReference type="Proteomes" id="UP000182284">
    <property type="component" value="Unassembled WGS sequence"/>
</dbReference>
<accession>A0A1G7SFZ4</accession>
<dbReference type="SUPFAM" id="SSF69318">
    <property type="entry name" value="Integrin alpha N-terminal domain"/>
    <property type="match status" value="1"/>
</dbReference>
<name>A0A1G7SFZ4_9RHOB</name>
<proteinExistence type="predicted"/>
<reference evidence="2 3" key="1">
    <citation type="submission" date="2016-10" db="EMBL/GenBank/DDBJ databases">
        <authorList>
            <person name="de Groot N.N."/>
        </authorList>
    </citation>
    <scope>NUCLEOTIDE SEQUENCE [LARGE SCALE GENOMIC DNA]</scope>
    <source>
        <strain evidence="2 3">DSM 27375</strain>
    </source>
</reference>
<dbReference type="AlphaFoldDB" id="A0A1G7SFZ4"/>
<evidence type="ECO:0000259" key="1">
    <source>
        <dbReference type="Pfam" id="PF22301"/>
    </source>
</evidence>
<sequence>MTWIYYDTNTAAWQHVRIGTGETSQFEETGFKGSGDLDAGRIDGVPMSCVAAIEPFHGNTVAIYTRDPESDPATARWSRQVLDVYGDPNENGEGPGHQILCGDFDGDGDEEFLVGLRGPWPWQGVMYYKMVDKKPVFSPNGVSLMIPPRGCHG</sequence>
<dbReference type="RefSeq" id="WP_218129406.1">
    <property type="nucleotide sequence ID" value="NZ_FNBL01000014.1"/>
</dbReference>
<evidence type="ECO:0000313" key="3">
    <source>
        <dbReference type="Proteomes" id="UP000182284"/>
    </source>
</evidence>
<dbReference type="InterPro" id="IPR054583">
    <property type="entry name" value="Beta-prop_AUDH"/>
</dbReference>
<dbReference type="EMBL" id="FNBL01000014">
    <property type="protein sequence ID" value="SDG21986.1"/>
    <property type="molecule type" value="Genomic_DNA"/>
</dbReference>
<protein>
    <recommendedName>
        <fullName evidence="1">Aldos-2-ulose dehydratase beta-propeller domain-containing protein</fullName>
    </recommendedName>
</protein>
<dbReference type="Pfam" id="PF22301">
    <property type="entry name" value="AUDH_beta_propeller"/>
    <property type="match status" value="1"/>
</dbReference>